<dbReference type="InterPro" id="IPR008929">
    <property type="entry name" value="Chondroitin_lyas"/>
</dbReference>
<gene>
    <name evidence="6" type="ORF">ICL07_22080</name>
</gene>
<evidence type="ECO:0000313" key="7">
    <source>
        <dbReference type="Proteomes" id="UP000659124"/>
    </source>
</evidence>
<dbReference type="InterPro" id="IPR011050">
    <property type="entry name" value="Pectin_lyase_fold/virulence"/>
</dbReference>
<dbReference type="SUPFAM" id="SSF48230">
    <property type="entry name" value="Chondroitin AC/alginate lyase"/>
    <property type="match status" value="2"/>
</dbReference>
<dbReference type="Gene3D" id="2.160.20.10">
    <property type="entry name" value="Single-stranded right-handed beta-helix, Pectin lyase-like"/>
    <property type="match status" value="1"/>
</dbReference>
<dbReference type="Pfam" id="PF05426">
    <property type="entry name" value="Alginate_lyase"/>
    <property type="match status" value="2"/>
</dbReference>
<evidence type="ECO:0000256" key="1">
    <source>
        <dbReference type="ARBA" id="ARBA00022729"/>
    </source>
</evidence>
<evidence type="ECO:0000256" key="2">
    <source>
        <dbReference type="ARBA" id="ARBA00023239"/>
    </source>
</evidence>
<dbReference type="GO" id="GO:0016829">
    <property type="term" value="F:lyase activity"/>
    <property type="evidence" value="ECO:0007669"/>
    <property type="project" value="UniProtKB-KW"/>
</dbReference>
<sequence>MKYVLLLSCLLTGMIANAQSFVHPGLNQTAADLAYMKSCILKGQEPWKSAYERMKAATDTMHRAGAYTHVYRGPYGKPNIGGDALSHDANLAYNAALLWYITGEQSYADKAIGAINAWSEQLWDFDYNDAKLLAAWTGHVFCNAAELLRDNRSGWKTADRERFRHMLQTVYYPLLRFYYPQANGNWDGAIIHTLLAIAVYTDNRELFNNGVDHFLHGSVNGSVFKYIYPSGQCQESIRDQAHVQLGLGEFAGAAQIAYTQGVDLFSIANNRIALGYEYTAGFLLGQPTHCYGVISERAKTLRDDYEYVYRHYQAQGIYLPNIQKAADSVRATASRSVLTATRVPAGKENQRHAAPVASVIGYIAGATFQGGNLLKEVIRVSPGASIQEALDKAALSKGTVLVTKGIHTLPATLRIPSGVTLAGEGLGTVLFLDPASGMRDAIVNASEDLHDVTIRDLVIEGAVKTDPGTDPNGSRSFKPAGNRGGIIFRASDAVRMRGLGLQRVTIQNCTFNGLLISGADDVQLDRCDFSENGSSVVPGPRLQHNVLLTHCNRIALRSSRLATSPFGSGLSLSECTQGMVDSCEIARNAWYGATLSGCKDIVLQHCLVEGNDNGGILLESLYTGNEQVQISNNQMQFNAGESVAATGCMRCQLQDHPQTFLLNPAVLQQHLQRIQNGDTVSLAALNGVKKAAEKILQQPVYSVMLKQKTPPSGDKHDYMSVGPYWWPDSTKPDGLPYIRRDGQVNPERFGIQDAEYYTALCKDVYTLGVAWYYTRDPRYATHAAKMVRTWFLDPATRMNPHLNFAQAIPGITEGRGIGLIDTHNTPLLLDGLQLLKPAPELPAADFIGIQTWYRRFLEWMRTSPIGLDEADELNNHGTWYDVQAVSIALFTGQPALAASILERDTKSRIDRQLEPDGRQPLELARTLSWNYSQMNLQGFHQLAQLAEKVNIDLWHYQSPGKKSLEKAFTWMLPFAVGQHPWIYQQIKPMSTGGFLELAMTARSRYPQVDLSALWQRNSFVPGDLYRLTYPLD</sequence>
<evidence type="ECO:0000259" key="5">
    <source>
        <dbReference type="Pfam" id="PF13229"/>
    </source>
</evidence>
<dbReference type="SMART" id="SM00710">
    <property type="entry name" value="PbH1"/>
    <property type="match status" value="5"/>
</dbReference>
<dbReference type="InterPro" id="IPR012334">
    <property type="entry name" value="Pectin_lyas_fold"/>
</dbReference>
<name>A0ABR7TRH4_9BACT</name>
<dbReference type="SUPFAM" id="SSF51126">
    <property type="entry name" value="Pectin lyase-like"/>
    <property type="match status" value="1"/>
</dbReference>
<dbReference type="Proteomes" id="UP000659124">
    <property type="component" value="Unassembled WGS sequence"/>
</dbReference>
<dbReference type="Gene3D" id="1.50.10.100">
    <property type="entry name" value="Chondroitin AC/alginate lyase"/>
    <property type="match status" value="2"/>
</dbReference>
<dbReference type="InterPro" id="IPR008397">
    <property type="entry name" value="Alginate_lyase_dom"/>
</dbReference>
<proteinExistence type="predicted"/>
<dbReference type="EMBL" id="JACVFC010000003">
    <property type="protein sequence ID" value="MBC9933094.1"/>
    <property type="molecule type" value="Genomic_DNA"/>
</dbReference>
<dbReference type="RefSeq" id="WP_188090217.1">
    <property type="nucleotide sequence ID" value="NZ_JACVFC010000003.1"/>
</dbReference>
<keyword evidence="2 6" id="KW-0456">Lyase</keyword>
<reference evidence="6 7" key="1">
    <citation type="submission" date="2020-09" db="EMBL/GenBank/DDBJ databases">
        <title>Genome sequences of type strains of Chitinophaga qingshengii and Chitinophaga varians.</title>
        <authorList>
            <person name="Kittiwongwattana C."/>
        </authorList>
    </citation>
    <scope>NUCLEOTIDE SEQUENCE [LARGE SCALE GENOMIC DNA]</scope>
    <source>
        <strain evidence="6 7">JCM 30026</strain>
    </source>
</reference>
<feature type="domain" description="Right handed beta helix" evidence="5">
    <location>
        <begin position="483"/>
        <end position="634"/>
    </location>
</feature>
<keyword evidence="1 3" id="KW-0732">Signal</keyword>
<keyword evidence="7" id="KW-1185">Reference proteome</keyword>
<evidence type="ECO:0000313" key="6">
    <source>
        <dbReference type="EMBL" id="MBC9933094.1"/>
    </source>
</evidence>
<feature type="chain" id="PRO_5045675375" evidence="3">
    <location>
        <begin position="19"/>
        <end position="1032"/>
    </location>
</feature>
<feature type="signal peptide" evidence="3">
    <location>
        <begin position="1"/>
        <end position="18"/>
    </location>
</feature>
<accession>A0ABR7TRH4</accession>
<feature type="domain" description="Alginate lyase" evidence="4">
    <location>
        <begin position="82"/>
        <end position="283"/>
    </location>
</feature>
<evidence type="ECO:0000256" key="3">
    <source>
        <dbReference type="SAM" id="SignalP"/>
    </source>
</evidence>
<organism evidence="6 7">
    <name type="scientific">Chitinophaga qingshengii</name>
    <dbReference type="NCBI Taxonomy" id="1569794"/>
    <lineage>
        <taxon>Bacteria</taxon>
        <taxon>Pseudomonadati</taxon>
        <taxon>Bacteroidota</taxon>
        <taxon>Chitinophagia</taxon>
        <taxon>Chitinophagales</taxon>
        <taxon>Chitinophagaceae</taxon>
        <taxon>Chitinophaga</taxon>
    </lineage>
</organism>
<dbReference type="InterPro" id="IPR039448">
    <property type="entry name" value="Beta_helix"/>
</dbReference>
<evidence type="ECO:0000259" key="4">
    <source>
        <dbReference type="Pfam" id="PF05426"/>
    </source>
</evidence>
<dbReference type="InterPro" id="IPR006626">
    <property type="entry name" value="PbH1"/>
</dbReference>
<feature type="domain" description="Alginate lyase" evidence="4">
    <location>
        <begin position="702"/>
        <end position="981"/>
    </location>
</feature>
<comment type="caution">
    <text evidence="6">The sequence shown here is derived from an EMBL/GenBank/DDBJ whole genome shotgun (WGS) entry which is preliminary data.</text>
</comment>
<dbReference type="Pfam" id="PF13229">
    <property type="entry name" value="Beta_helix"/>
    <property type="match status" value="1"/>
</dbReference>
<protein>
    <submittedName>
        <fullName evidence="6">Alginate lyase family protein</fullName>
    </submittedName>
</protein>